<dbReference type="Proteomes" id="UP001145114">
    <property type="component" value="Unassembled WGS sequence"/>
</dbReference>
<keyword evidence="2" id="KW-1185">Reference proteome</keyword>
<gene>
    <name evidence="1" type="ORF">EV182_007511</name>
</gene>
<evidence type="ECO:0000313" key="2">
    <source>
        <dbReference type="Proteomes" id="UP001145114"/>
    </source>
</evidence>
<proteinExistence type="predicted"/>
<organism evidence="1 2">
    <name type="scientific">Spiromyces aspiralis</name>
    <dbReference type="NCBI Taxonomy" id="68401"/>
    <lineage>
        <taxon>Eukaryota</taxon>
        <taxon>Fungi</taxon>
        <taxon>Fungi incertae sedis</taxon>
        <taxon>Zoopagomycota</taxon>
        <taxon>Kickxellomycotina</taxon>
        <taxon>Kickxellomycetes</taxon>
        <taxon>Kickxellales</taxon>
        <taxon>Kickxellaceae</taxon>
        <taxon>Spiromyces</taxon>
    </lineage>
</organism>
<sequence length="287" mass="30923">CDGSPPSEEGGGGSDTLAAGTKSPSATSNGSGAQLSSDLSLDEKAPVRSFFVGEPETQMLVTATRTSTDKGKLIQRILYPTNYSFIFDEHLRAVILILLGWGGVAFALTIWLMGHDTTSWYYGIFIISQIMSPLLPAALVVGQSVAASRLRHIGIYCVDLPRIMVAGKVRVFCFDKTGTLTKAGLEFNCVQEISRDPIGDATFGRVVEDIGQLGELAQSAFASCHAVTIVGDQVIGNPVDVEQFRATDWEIVPKSKYDATNVYLDTLMSPYLVKQPGSKKATRKVVH</sequence>
<name>A0ACC1HS66_9FUNG</name>
<reference evidence="1" key="1">
    <citation type="submission" date="2022-06" db="EMBL/GenBank/DDBJ databases">
        <title>Phylogenomic reconstructions and comparative analyses of Kickxellomycotina fungi.</title>
        <authorList>
            <person name="Reynolds N.K."/>
            <person name="Stajich J.E."/>
            <person name="Barry K."/>
            <person name="Grigoriev I.V."/>
            <person name="Crous P."/>
            <person name="Smith M.E."/>
        </authorList>
    </citation>
    <scope>NUCLEOTIDE SEQUENCE</scope>
    <source>
        <strain evidence="1">RSA 2271</strain>
    </source>
</reference>
<feature type="non-terminal residue" evidence="1">
    <location>
        <position position="1"/>
    </location>
</feature>
<dbReference type="EMBL" id="JAMZIH010003507">
    <property type="protein sequence ID" value="KAJ1676779.1"/>
    <property type="molecule type" value="Genomic_DNA"/>
</dbReference>
<evidence type="ECO:0000313" key="1">
    <source>
        <dbReference type="EMBL" id="KAJ1676779.1"/>
    </source>
</evidence>
<protein>
    <submittedName>
        <fullName evidence="1">Uncharacterized protein</fullName>
    </submittedName>
</protein>
<accession>A0ACC1HS66</accession>
<comment type="caution">
    <text evidence="1">The sequence shown here is derived from an EMBL/GenBank/DDBJ whole genome shotgun (WGS) entry which is preliminary data.</text>
</comment>
<feature type="non-terminal residue" evidence="1">
    <location>
        <position position="287"/>
    </location>
</feature>